<dbReference type="Proteomes" id="UP001438292">
    <property type="component" value="Unassembled WGS sequence"/>
</dbReference>
<feature type="non-terminal residue" evidence="1">
    <location>
        <position position="1"/>
    </location>
</feature>
<dbReference type="RefSeq" id="WP_347788059.1">
    <property type="nucleotide sequence ID" value="NZ_JBDQQU010000274.1"/>
</dbReference>
<proteinExistence type="predicted"/>
<keyword evidence="2" id="KW-1185">Reference proteome</keyword>
<feature type="non-terminal residue" evidence="1">
    <location>
        <position position="111"/>
    </location>
</feature>
<reference evidence="1 2" key="1">
    <citation type="submission" date="2024-05" db="EMBL/GenBank/DDBJ databases">
        <authorList>
            <person name="De Oliveira J.P."/>
            <person name="Noriler S.A."/>
            <person name="De Oliveira A.G."/>
            <person name="Sipoli D.S."/>
        </authorList>
    </citation>
    <scope>NUCLEOTIDE SEQUENCE [LARGE SCALE GENOMIC DNA]</scope>
    <source>
        <strain evidence="1 2">LABIM186</strain>
    </source>
</reference>
<name>A0ABV0HAG8_9NEIS</name>
<sequence length="111" mass="12627">CVSVLAKRIKPPPATRHKRRLRIIPLIIRSYHTEYYYRLAADAPSGNNLTMATYRIKVGFHNPSALTFRELDVILAEASFRAAQSQRAGVRYFTEYEYESEGDLCSVCALA</sequence>
<organism evidence="1 2">
    <name type="scientific">Chromobacterium piscinae</name>
    <dbReference type="NCBI Taxonomy" id="686831"/>
    <lineage>
        <taxon>Bacteria</taxon>
        <taxon>Pseudomonadati</taxon>
        <taxon>Pseudomonadota</taxon>
        <taxon>Betaproteobacteria</taxon>
        <taxon>Neisseriales</taxon>
        <taxon>Chromobacteriaceae</taxon>
        <taxon>Chromobacterium</taxon>
    </lineage>
</organism>
<evidence type="ECO:0000313" key="1">
    <source>
        <dbReference type="EMBL" id="MEO3957093.1"/>
    </source>
</evidence>
<evidence type="ECO:0000313" key="2">
    <source>
        <dbReference type="Proteomes" id="UP001438292"/>
    </source>
</evidence>
<comment type="caution">
    <text evidence="1">The sequence shown here is derived from an EMBL/GenBank/DDBJ whole genome shotgun (WGS) entry which is preliminary data.</text>
</comment>
<protein>
    <submittedName>
        <fullName evidence="1">Uncharacterized protein</fullName>
    </submittedName>
</protein>
<gene>
    <name evidence="1" type="ORF">ABH309_21875</name>
</gene>
<dbReference type="EMBL" id="JBDQQU010000274">
    <property type="protein sequence ID" value="MEO3957093.1"/>
    <property type="molecule type" value="Genomic_DNA"/>
</dbReference>
<accession>A0ABV0HAG8</accession>